<proteinExistence type="predicted"/>
<dbReference type="AlphaFoldDB" id="A0A4C1YT72"/>
<feature type="region of interest" description="Disordered" evidence="1">
    <location>
        <begin position="70"/>
        <end position="89"/>
    </location>
</feature>
<reference evidence="2 3" key="1">
    <citation type="journal article" date="2019" name="Commun. Biol.">
        <title>The bagworm genome reveals a unique fibroin gene that provides high tensile strength.</title>
        <authorList>
            <person name="Kono N."/>
            <person name="Nakamura H."/>
            <person name="Ohtoshi R."/>
            <person name="Tomita M."/>
            <person name="Numata K."/>
            <person name="Arakawa K."/>
        </authorList>
    </citation>
    <scope>NUCLEOTIDE SEQUENCE [LARGE SCALE GENOMIC DNA]</scope>
</reference>
<gene>
    <name evidence="2" type="ORF">EVAR_25716_1</name>
</gene>
<keyword evidence="3" id="KW-1185">Reference proteome</keyword>
<protein>
    <submittedName>
        <fullName evidence="2">Uncharacterized protein</fullName>
    </submittedName>
</protein>
<evidence type="ECO:0000313" key="2">
    <source>
        <dbReference type="EMBL" id="GBP78380.1"/>
    </source>
</evidence>
<dbReference type="EMBL" id="BGZK01001367">
    <property type="protein sequence ID" value="GBP78380.1"/>
    <property type="molecule type" value="Genomic_DNA"/>
</dbReference>
<evidence type="ECO:0000313" key="3">
    <source>
        <dbReference type="Proteomes" id="UP000299102"/>
    </source>
</evidence>
<dbReference type="Proteomes" id="UP000299102">
    <property type="component" value="Unassembled WGS sequence"/>
</dbReference>
<organism evidence="2 3">
    <name type="scientific">Eumeta variegata</name>
    <name type="common">Bagworm moth</name>
    <name type="synonym">Eumeta japonica</name>
    <dbReference type="NCBI Taxonomy" id="151549"/>
    <lineage>
        <taxon>Eukaryota</taxon>
        <taxon>Metazoa</taxon>
        <taxon>Ecdysozoa</taxon>
        <taxon>Arthropoda</taxon>
        <taxon>Hexapoda</taxon>
        <taxon>Insecta</taxon>
        <taxon>Pterygota</taxon>
        <taxon>Neoptera</taxon>
        <taxon>Endopterygota</taxon>
        <taxon>Lepidoptera</taxon>
        <taxon>Glossata</taxon>
        <taxon>Ditrysia</taxon>
        <taxon>Tineoidea</taxon>
        <taxon>Psychidae</taxon>
        <taxon>Oiketicinae</taxon>
        <taxon>Eumeta</taxon>
    </lineage>
</organism>
<evidence type="ECO:0000256" key="1">
    <source>
        <dbReference type="SAM" id="MobiDB-lite"/>
    </source>
</evidence>
<accession>A0A4C1YT72</accession>
<comment type="caution">
    <text evidence="2">The sequence shown here is derived from an EMBL/GenBank/DDBJ whole genome shotgun (WGS) entry which is preliminary data.</text>
</comment>
<name>A0A4C1YT72_EUMVA</name>
<sequence>MLAPSVGDRAERLLTRGTHTNYVPRIKTMVRATAAPNPEMRYRAVVSSRTAADGRTDELYEPALQLASDELAEKPGGRKFNSCNRSSVR</sequence>